<evidence type="ECO:0000313" key="1">
    <source>
        <dbReference type="EMBL" id="SET26887.1"/>
    </source>
</evidence>
<dbReference type="AlphaFoldDB" id="A0A1I0D5K4"/>
<dbReference type="EMBL" id="FOHW01000009">
    <property type="protein sequence ID" value="SET26887.1"/>
    <property type="molecule type" value="Genomic_DNA"/>
</dbReference>
<accession>A0A1I0D5K4</accession>
<sequence>MTFSNTYVNREEMFSLGVEETSGQFYVSFPVSSGFVDYAEYYAIDQQMFERFQHDLASAVQFVNRCRRRELDELLMQKPGSNRGSAI</sequence>
<dbReference type="Proteomes" id="UP000182332">
    <property type="component" value="Unassembled WGS sequence"/>
</dbReference>
<organism evidence="1 2">
    <name type="scientific">Pseudomonas graminis</name>
    <dbReference type="NCBI Taxonomy" id="158627"/>
    <lineage>
        <taxon>Bacteria</taxon>
        <taxon>Pseudomonadati</taxon>
        <taxon>Pseudomonadota</taxon>
        <taxon>Gammaproteobacteria</taxon>
        <taxon>Pseudomonadales</taxon>
        <taxon>Pseudomonadaceae</taxon>
        <taxon>Pseudomonas</taxon>
    </lineage>
</organism>
<reference evidence="1 2" key="1">
    <citation type="submission" date="2016-10" db="EMBL/GenBank/DDBJ databases">
        <authorList>
            <person name="de Groot N.N."/>
        </authorList>
    </citation>
    <scope>NUCLEOTIDE SEQUENCE [LARGE SCALE GENOMIC DNA]</scope>
    <source>
        <strain evidence="1 2">DSM 11363</strain>
    </source>
</reference>
<gene>
    <name evidence="1" type="ORF">SAMN05216197_109118</name>
</gene>
<dbReference type="OrthoDB" id="4318869at2"/>
<proteinExistence type="predicted"/>
<dbReference type="RefSeq" id="WP_074887849.1">
    <property type="nucleotide sequence ID" value="NZ_FOHW01000009.1"/>
</dbReference>
<evidence type="ECO:0000313" key="2">
    <source>
        <dbReference type="Proteomes" id="UP000182332"/>
    </source>
</evidence>
<protein>
    <submittedName>
        <fullName evidence="1">Uncharacterized protein</fullName>
    </submittedName>
</protein>
<name>A0A1I0D5K4_9PSED</name>